<dbReference type="Pfam" id="PF20431">
    <property type="entry name" value="E_motif"/>
    <property type="match status" value="1"/>
</dbReference>
<dbReference type="InterPro" id="IPR046960">
    <property type="entry name" value="PPR_At4g14850-like_plant"/>
</dbReference>
<keyword evidence="2" id="KW-0677">Repeat</keyword>
<feature type="domain" description="DYW" evidence="4">
    <location>
        <begin position="705"/>
        <end position="750"/>
    </location>
</feature>
<keyword evidence="6" id="KW-1185">Reference proteome</keyword>
<dbReference type="PROSITE" id="PS00831">
    <property type="entry name" value="RIBOSOMAL_L27"/>
    <property type="match status" value="1"/>
</dbReference>
<feature type="repeat" description="PPR" evidence="3">
    <location>
        <begin position="193"/>
        <end position="227"/>
    </location>
</feature>
<evidence type="ECO:0000256" key="1">
    <source>
        <dbReference type="ARBA" id="ARBA00006643"/>
    </source>
</evidence>
<dbReference type="Pfam" id="PF01016">
    <property type="entry name" value="Ribosomal_L27"/>
    <property type="match status" value="1"/>
</dbReference>
<feature type="repeat" description="PPR" evidence="3">
    <location>
        <begin position="499"/>
        <end position="533"/>
    </location>
</feature>
<accession>A0ABU6WB26</accession>
<comment type="caution">
    <text evidence="5">The sequence shown here is derived from an EMBL/GenBank/DDBJ whole genome shotgun (WGS) entry which is preliminary data.</text>
</comment>
<sequence>MVTCNSHLYGSAPSLLPISVQKFQSSYEYHSIASLKFTPAKEKKKKPRVPSIQNELHINLVETQQIHGQLLKNRFDCSYRLPFPALKSYSSNAALYSFLITSYIKNNCPEEAVKIYIHLRETDGKIDNFIIPSILKACCVVPSALLGQEVHGFVVKNGFRGDVFVCNALMMMYSEVGNLASACQLFDRIEKRDSVSWSTMLRNYGRHGMLNEALKLVREMHAIGVKPSEIAMISIIHVIAELADMKLGKAIHAYVTRNKSYEKPSVPLSTALIDLYAKCANLAYARRIFDNLSGASIVSWSAMIAAYIHCNYLNEGFRLFIEILDEGMFPNDITILSLVKGCGAAGALKLGKLLHAFTLRNGISMSLILATAFVDMYGKCSDARSARSVFDNSTKNKDLMMYSTMISAYAKTDCIDEAFDVFVQMTGCGMKPNEITMVSLLSLCAKSGSLEMGKWIHSYIDKQGIKEDMVLKTSLVDMYSKCGDIDTAYRLFVEATDRDISMWNAMISGFAMHGHGNAALELFVEMEAAGFIPNDITFIAVLHACSHAGLLQQGKRLFCRMVNEFGLVPKIEHYGCMVDLLGRAGLLDEAQELIKNMPMRPNTAVLGSFLSACKLHKDVNLGEWAAKQFLSLEPEKCGYNVLMSNIYASTNRWENVADIRRAMKDAGIHKEPGFSSIEVNGMIHEFVMGDREHPETVKIYEMIGAGVQLRILKNLRICDDCHNATKIYGREIIVRDRNGFHHFKEGFCGGSGAFPDGQFHHFAAARDAVNRTFLCVSPVVSLSLGKNEFCGIIVQKIEYQGTRDKCSYVSGEGLSLVFRRWATKKTAGSTKNGRDSKPKNLGVKKFGGERVIPGNIIVRQRGTRFHPGNYVGIGKDHTLFAMKEGCVKFERNKLTGRKWVHVEPKEGHVLHPMYTDASASELKVAV</sequence>
<protein>
    <recommendedName>
        <fullName evidence="4">DYW domain-containing protein</fullName>
    </recommendedName>
</protein>
<dbReference type="Gene3D" id="1.25.40.10">
    <property type="entry name" value="Tetratricopeptide repeat domain"/>
    <property type="match status" value="4"/>
</dbReference>
<feature type="repeat" description="PPR" evidence="3">
    <location>
        <begin position="398"/>
        <end position="432"/>
    </location>
</feature>
<evidence type="ECO:0000256" key="3">
    <source>
        <dbReference type="PROSITE-ProRule" id="PRU00708"/>
    </source>
</evidence>
<evidence type="ECO:0000313" key="5">
    <source>
        <dbReference type="EMBL" id="MED6182556.1"/>
    </source>
</evidence>
<comment type="similarity">
    <text evidence="1">Belongs to the PPR family. PCMP-H subfamily.</text>
</comment>
<dbReference type="InterPro" id="IPR046848">
    <property type="entry name" value="E_motif"/>
</dbReference>
<dbReference type="Gene3D" id="2.40.50.100">
    <property type="match status" value="1"/>
</dbReference>
<dbReference type="PANTHER" id="PTHR47926">
    <property type="entry name" value="PENTATRICOPEPTIDE REPEAT-CONTAINING PROTEIN"/>
    <property type="match status" value="1"/>
</dbReference>
<dbReference type="InterPro" id="IPR001684">
    <property type="entry name" value="Ribosomal_bL27"/>
</dbReference>
<dbReference type="Proteomes" id="UP001341840">
    <property type="component" value="Unassembled WGS sequence"/>
</dbReference>
<dbReference type="InterPro" id="IPR018261">
    <property type="entry name" value="Ribosomal_bL27_CS"/>
</dbReference>
<dbReference type="Pfam" id="PF01535">
    <property type="entry name" value="PPR"/>
    <property type="match status" value="5"/>
</dbReference>
<feature type="repeat" description="PPR" evidence="3">
    <location>
        <begin position="296"/>
        <end position="330"/>
    </location>
</feature>
<dbReference type="PRINTS" id="PR00063">
    <property type="entry name" value="RIBOSOMALL27"/>
</dbReference>
<evidence type="ECO:0000313" key="6">
    <source>
        <dbReference type="Proteomes" id="UP001341840"/>
    </source>
</evidence>
<evidence type="ECO:0000259" key="4">
    <source>
        <dbReference type="Pfam" id="PF14432"/>
    </source>
</evidence>
<gene>
    <name evidence="5" type="ORF">PIB30_029421</name>
</gene>
<dbReference type="PROSITE" id="PS51375">
    <property type="entry name" value="PPR"/>
    <property type="match status" value="5"/>
</dbReference>
<dbReference type="NCBIfam" id="TIGR00756">
    <property type="entry name" value="PPR"/>
    <property type="match status" value="3"/>
</dbReference>
<dbReference type="NCBIfam" id="TIGR00062">
    <property type="entry name" value="L27"/>
    <property type="match status" value="1"/>
</dbReference>
<dbReference type="EMBL" id="JASCZI010181362">
    <property type="protein sequence ID" value="MED6182556.1"/>
    <property type="molecule type" value="Genomic_DNA"/>
</dbReference>
<dbReference type="HAMAP" id="MF_00539">
    <property type="entry name" value="Ribosomal_bL27"/>
    <property type="match status" value="1"/>
</dbReference>
<organism evidence="5 6">
    <name type="scientific">Stylosanthes scabra</name>
    <dbReference type="NCBI Taxonomy" id="79078"/>
    <lineage>
        <taxon>Eukaryota</taxon>
        <taxon>Viridiplantae</taxon>
        <taxon>Streptophyta</taxon>
        <taxon>Embryophyta</taxon>
        <taxon>Tracheophyta</taxon>
        <taxon>Spermatophyta</taxon>
        <taxon>Magnoliopsida</taxon>
        <taxon>eudicotyledons</taxon>
        <taxon>Gunneridae</taxon>
        <taxon>Pentapetalae</taxon>
        <taxon>rosids</taxon>
        <taxon>fabids</taxon>
        <taxon>Fabales</taxon>
        <taxon>Fabaceae</taxon>
        <taxon>Papilionoideae</taxon>
        <taxon>50 kb inversion clade</taxon>
        <taxon>dalbergioids sensu lato</taxon>
        <taxon>Dalbergieae</taxon>
        <taxon>Pterocarpus clade</taxon>
        <taxon>Stylosanthes</taxon>
    </lineage>
</organism>
<dbReference type="Pfam" id="PF13041">
    <property type="entry name" value="PPR_2"/>
    <property type="match status" value="3"/>
</dbReference>
<dbReference type="InterPro" id="IPR032867">
    <property type="entry name" value="DYW_dom"/>
</dbReference>
<dbReference type="SUPFAM" id="SSF110324">
    <property type="entry name" value="Ribosomal L27 protein-like"/>
    <property type="match status" value="1"/>
</dbReference>
<dbReference type="InterPro" id="IPR011990">
    <property type="entry name" value="TPR-like_helical_dom_sf"/>
</dbReference>
<evidence type="ECO:0000256" key="2">
    <source>
        <dbReference type="ARBA" id="ARBA00022737"/>
    </source>
</evidence>
<dbReference type="PANTHER" id="PTHR47926:SF490">
    <property type="entry name" value="REPEAT-LIKE SUPERFAMILY PROTEIN, PUTATIVE-RELATED"/>
    <property type="match status" value="1"/>
</dbReference>
<reference evidence="5 6" key="1">
    <citation type="journal article" date="2023" name="Plants (Basel)">
        <title>Bridging the Gap: Combining Genomics and Transcriptomics Approaches to Understand Stylosanthes scabra, an Orphan Legume from the Brazilian Caatinga.</title>
        <authorList>
            <person name="Ferreira-Neto J.R.C."/>
            <person name="da Silva M.D."/>
            <person name="Binneck E."/>
            <person name="de Melo N.F."/>
            <person name="da Silva R.H."/>
            <person name="de Melo A.L.T.M."/>
            <person name="Pandolfi V."/>
            <person name="Bustamante F.O."/>
            <person name="Brasileiro-Vidal A.C."/>
            <person name="Benko-Iseppon A.M."/>
        </authorList>
    </citation>
    <scope>NUCLEOTIDE SEQUENCE [LARGE SCALE GENOMIC DNA]</scope>
    <source>
        <tissue evidence="5">Leaves</tissue>
    </source>
</reference>
<proteinExistence type="inferred from homology"/>
<dbReference type="InterPro" id="IPR002885">
    <property type="entry name" value="PPR_rpt"/>
</dbReference>
<feature type="repeat" description="PPR" evidence="3">
    <location>
        <begin position="534"/>
        <end position="569"/>
    </location>
</feature>
<name>A0ABU6WB26_9FABA</name>
<dbReference type="Pfam" id="PF14432">
    <property type="entry name" value="DYW_deaminase"/>
    <property type="match status" value="1"/>
</dbReference>